<feature type="region of interest" description="Disordered" evidence="4">
    <location>
        <begin position="889"/>
        <end position="914"/>
    </location>
</feature>
<dbReference type="InterPro" id="IPR001752">
    <property type="entry name" value="Kinesin_motor_dom"/>
</dbReference>
<dbReference type="Gene3D" id="3.40.850.10">
    <property type="entry name" value="Kinesin motor domain"/>
    <property type="match status" value="1"/>
</dbReference>
<feature type="coiled-coil region" evidence="3">
    <location>
        <begin position="477"/>
        <end position="511"/>
    </location>
</feature>
<gene>
    <name evidence="6" type="ORF">CSSPJE1EN1_LOCUS10202</name>
</gene>
<keyword evidence="1 2" id="KW-0505">Motor protein</keyword>
<feature type="region of interest" description="Disordered" evidence="4">
    <location>
        <begin position="722"/>
        <end position="774"/>
    </location>
</feature>
<reference evidence="6" key="1">
    <citation type="submission" date="2024-02" db="EMBL/GenBank/DDBJ databases">
        <authorList>
            <consortium name="ELIXIR-Norway"/>
            <consortium name="Elixir Norway"/>
        </authorList>
    </citation>
    <scope>NUCLEOTIDE SEQUENCE</scope>
</reference>
<evidence type="ECO:0000256" key="4">
    <source>
        <dbReference type="SAM" id="MobiDB-lite"/>
    </source>
</evidence>
<evidence type="ECO:0000256" key="3">
    <source>
        <dbReference type="SAM" id="Coils"/>
    </source>
</evidence>
<dbReference type="Pfam" id="PF00225">
    <property type="entry name" value="Kinesin"/>
    <property type="match status" value="1"/>
</dbReference>
<feature type="domain" description="Kinesin motor" evidence="5">
    <location>
        <begin position="47"/>
        <end position="371"/>
    </location>
</feature>
<dbReference type="Proteomes" id="UP001497444">
    <property type="component" value="Chromosome 17"/>
</dbReference>
<evidence type="ECO:0000259" key="5">
    <source>
        <dbReference type="PROSITE" id="PS50067"/>
    </source>
</evidence>
<keyword evidence="2" id="KW-0067">ATP-binding</keyword>
<dbReference type="PANTHER" id="PTHR24115:SF416">
    <property type="entry name" value="KINESIN-LIKE PROTEIN KIN-10A"/>
    <property type="match status" value="1"/>
</dbReference>
<proteinExistence type="inferred from homology"/>
<evidence type="ECO:0000313" key="6">
    <source>
        <dbReference type="EMBL" id="CAK9264724.1"/>
    </source>
</evidence>
<feature type="coiled-coil region" evidence="3">
    <location>
        <begin position="404"/>
        <end position="435"/>
    </location>
</feature>
<evidence type="ECO:0000256" key="1">
    <source>
        <dbReference type="ARBA" id="ARBA00023175"/>
    </source>
</evidence>
<feature type="compositionally biased region" description="Gly residues" evidence="4">
    <location>
        <begin position="30"/>
        <end position="42"/>
    </location>
</feature>
<comment type="similarity">
    <text evidence="2">Belongs to the TRAFAC class myosin-kinesin ATPase superfamily. Kinesin family.</text>
</comment>
<dbReference type="PROSITE" id="PS50067">
    <property type="entry name" value="KINESIN_MOTOR_2"/>
    <property type="match status" value="1"/>
</dbReference>
<evidence type="ECO:0000256" key="2">
    <source>
        <dbReference type="PROSITE-ProRule" id="PRU00283"/>
    </source>
</evidence>
<dbReference type="SUPFAM" id="SSF52540">
    <property type="entry name" value="P-loop containing nucleoside triphosphate hydrolases"/>
    <property type="match status" value="1"/>
</dbReference>
<dbReference type="InterPro" id="IPR027640">
    <property type="entry name" value="Kinesin-like_fam"/>
</dbReference>
<dbReference type="InterPro" id="IPR036961">
    <property type="entry name" value="Kinesin_motor_dom_sf"/>
</dbReference>
<dbReference type="EMBL" id="OZ020112">
    <property type="protein sequence ID" value="CAK9264724.1"/>
    <property type="molecule type" value="Genomic_DNA"/>
</dbReference>
<dbReference type="PRINTS" id="PR00380">
    <property type="entry name" value="KINESINHEAVY"/>
</dbReference>
<feature type="binding site" evidence="2">
    <location>
        <begin position="127"/>
        <end position="134"/>
    </location>
    <ligand>
        <name>ATP</name>
        <dbReference type="ChEBI" id="CHEBI:30616"/>
    </ligand>
</feature>
<protein>
    <recommendedName>
        <fullName evidence="5">Kinesin motor domain-containing protein</fullName>
    </recommendedName>
</protein>
<name>A0ABP0WD30_9BRYO</name>
<feature type="region of interest" description="Disordered" evidence="4">
    <location>
        <begin position="22"/>
        <end position="45"/>
    </location>
</feature>
<dbReference type="PANTHER" id="PTHR24115">
    <property type="entry name" value="KINESIN-RELATED"/>
    <property type="match status" value="1"/>
</dbReference>
<feature type="compositionally biased region" description="Low complexity" evidence="4">
    <location>
        <begin position="892"/>
        <end position="913"/>
    </location>
</feature>
<keyword evidence="3" id="KW-0175">Coiled coil</keyword>
<sequence>MSPAKAKASSQQQQQQCGMVFHNRTPSGSRIGGGVEQQGAGRGGEHPVEVVGRIREHPDGPHRESAIRVNGSKVTVKAEHGNGSREFCLDGVSFAALESLQDFYEKYVESRVEDVKGGARCSIMMYGPTGAGKSYTMFGSAGQKGVAYHALQQLMRPAHVAIQDCVDEGVEVRASVWEIYNEEIYDLLSGAGSNKSGLGGLFKMSGGRMRLEVMGKKVKNSMYITGTDPQKLLQEISKVESRRVVKSTNCNDRSSRSHCMVTLDVPAVGGKLVLVDMAGSENVEQAGLGRELKMQTGKINQGNAALKRVVEAIANSDPYIPYRDSKLTMVLQESFEDEGTRILMVLCASPDSRDLHKTINTLEYGAKAKCIVRLPNSPMKGQAMPEIKKLEMLEARICHKDAYIDRLRRENESKMKENESKIRELEIELDAMKEKFMQQRHGMPLQIDLGVDESRRIVHNDVELDARLSGGSRKKNIEDLEALVIQQQRELDMALIRAEKAEAELLHLQRSYSSGSKSYILGTQVASGAEDKAILQAESTAGFRADLSLAPPDNMIKQNHKTNQGTLSPVAGVGLTVPKRGNGSVARDEGLCRKGWLPIILEEEDHGKENQAAQKVSEDKVFLEVSSRELESELVEKGLSESKDAEAARRARINSIFLLCGDRREIAAKTYTSPLIQGHQTELAEELSSGRFIGHLQSDSLAESLTHEKADQSISAFSTSPCLSETTSTDVSSLPSPLPAVSPQRFTSPGRLKRRFTESPYANENTPQPKHGKGKCDVYVKWETSKDPAGGKLICIVSTVKSASLAELREEVEAHIPIAKKNFAFLILGEVGAIPVDKDIEANVRVASLPDCLNNNSRLACLRPPLTHTLFVTPQRSGHPFRSLENQIPFASSQGNSPGSTTSTSNAKNSSKAGDISLSRNLALAQSNGLRTVMSNGVRPSFSLKEKASLAHVNDLSSKFIH</sequence>
<keyword evidence="2" id="KW-0547">Nucleotide-binding</keyword>
<feature type="compositionally biased region" description="Low complexity" evidence="4">
    <location>
        <begin position="731"/>
        <end position="743"/>
    </location>
</feature>
<evidence type="ECO:0000313" key="7">
    <source>
        <dbReference type="Proteomes" id="UP001497444"/>
    </source>
</evidence>
<dbReference type="InterPro" id="IPR027417">
    <property type="entry name" value="P-loop_NTPase"/>
</dbReference>
<accession>A0ABP0WD30</accession>
<organism evidence="6 7">
    <name type="scientific">Sphagnum jensenii</name>
    <dbReference type="NCBI Taxonomy" id="128206"/>
    <lineage>
        <taxon>Eukaryota</taxon>
        <taxon>Viridiplantae</taxon>
        <taxon>Streptophyta</taxon>
        <taxon>Embryophyta</taxon>
        <taxon>Bryophyta</taxon>
        <taxon>Sphagnophytina</taxon>
        <taxon>Sphagnopsida</taxon>
        <taxon>Sphagnales</taxon>
        <taxon>Sphagnaceae</taxon>
        <taxon>Sphagnum</taxon>
    </lineage>
</organism>
<dbReference type="SMART" id="SM00129">
    <property type="entry name" value="KISc"/>
    <property type="match status" value="1"/>
</dbReference>
<keyword evidence="7" id="KW-1185">Reference proteome</keyword>